<evidence type="ECO:0000259" key="12">
    <source>
        <dbReference type="PROSITE" id="PS50049"/>
    </source>
</evidence>
<gene>
    <name evidence="13" type="ORF">scyTo_0021799</name>
</gene>
<protein>
    <recommendedName>
        <fullName evidence="3">Tumor necrosis factor</fullName>
    </recommendedName>
    <alternativeName>
        <fullName evidence="10">TNF-alpha</fullName>
    </alternativeName>
</protein>
<comment type="similarity">
    <text evidence="2">Belongs to the tumor necrosis factor family.</text>
</comment>
<evidence type="ECO:0000256" key="3">
    <source>
        <dbReference type="ARBA" id="ARBA00013893"/>
    </source>
</evidence>
<comment type="subcellular location">
    <subcellularLocation>
        <location evidence="1">Membrane</location>
        <topology evidence="1">Single-pass type II membrane protein</topology>
    </subcellularLocation>
</comment>
<feature type="compositionally biased region" description="Basic and acidic residues" evidence="11">
    <location>
        <begin position="1"/>
        <end position="10"/>
    </location>
</feature>
<keyword evidence="6" id="KW-0735">Signal-anchor</keyword>
<dbReference type="SUPFAM" id="SSF49842">
    <property type="entry name" value="TNF-like"/>
    <property type="match status" value="1"/>
</dbReference>
<dbReference type="PANTHER" id="PTHR11471:SF23">
    <property type="entry name" value="TUMOR NECROSIS FACTOR"/>
    <property type="match status" value="1"/>
</dbReference>
<sequence>MQELRGKSESVHSSLATAPDNSGLPHLMKQVGSDARGRVAAHLTASAFVKGKHVAWQDKADSTFTRGVEFRDNHLVIKTPGQYFVYTQVVFHSVGCQDQAVYLSHELAKLSPSYPEESLLLKATKSACHYGKHGDPWYKTSYQGATFEFEEGDEISSRVSEELVDTAQGKSFFGIFAV</sequence>
<dbReference type="GO" id="GO:0016020">
    <property type="term" value="C:membrane"/>
    <property type="evidence" value="ECO:0007669"/>
    <property type="project" value="UniProtKB-SubCell"/>
</dbReference>
<name>A0A401Q767_SCYTO</name>
<evidence type="ECO:0000256" key="11">
    <source>
        <dbReference type="SAM" id="MobiDB-lite"/>
    </source>
</evidence>
<keyword evidence="8" id="KW-0472">Membrane</keyword>
<dbReference type="STRING" id="75743.A0A401Q767"/>
<dbReference type="PRINTS" id="PR01234">
    <property type="entry name" value="TNECROSISFCT"/>
</dbReference>
<evidence type="ECO:0000256" key="2">
    <source>
        <dbReference type="ARBA" id="ARBA00008670"/>
    </source>
</evidence>
<keyword evidence="4" id="KW-0202">Cytokine</keyword>
<evidence type="ECO:0000256" key="1">
    <source>
        <dbReference type="ARBA" id="ARBA00004606"/>
    </source>
</evidence>
<organism evidence="13 14">
    <name type="scientific">Scyliorhinus torazame</name>
    <name type="common">Cloudy catshark</name>
    <name type="synonym">Catulus torazame</name>
    <dbReference type="NCBI Taxonomy" id="75743"/>
    <lineage>
        <taxon>Eukaryota</taxon>
        <taxon>Metazoa</taxon>
        <taxon>Chordata</taxon>
        <taxon>Craniata</taxon>
        <taxon>Vertebrata</taxon>
        <taxon>Chondrichthyes</taxon>
        <taxon>Elasmobranchii</taxon>
        <taxon>Galeomorphii</taxon>
        <taxon>Galeoidea</taxon>
        <taxon>Carcharhiniformes</taxon>
        <taxon>Scyliorhinidae</taxon>
        <taxon>Scyliorhinus</taxon>
    </lineage>
</organism>
<dbReference type="PANTHER" id="PTHR11471">
    <property type="entry name" value="TUMOR NECROSIS FACTOR FAMILY MEMBER"/>
    <property type="match status" value="1"/>
</dbReference>
<dbReference type="OrthoDB" id="9940698at2759"/>
<accession>A0A401Q767</accession>
<evidence type="ECO:0000313" key="13">
    <source>
        <dbReference type="EMBL" id="GCB81203.1"/>
    </source>
</evidence>
<dbReference type="GO" id="GO:0005615">
    <property type="term" value="C:extracellular space"/>
    <property type="evidence" value="ECO:0007669"/>
    <property type="project" value="UniProtKB-KW"/>
</dbReference>
<evidence type="ECO:0000256" key="4">
    <source>
        <dbReference type="ARBA" id="ARBA00022514"/>
    </source>
</evidence>
<dbReference type="OMA" id="RDSTWRC"/>
<evidence type="ECO:0000256" key="7">
    <source>
        <dbReference type="ARBA" id="ARBA00022989"/>
    </source>
</evidence>
<evidence type="ECO:0000256" key="5">
    <source>
        <dbReference type="ARBA" id="ARBA00022692"/>
    </source>
</evidence>
<feature type="region of interest" description="Disordered" evidence="11">
    <location>
        <begin position="1"/>
        <end position="28"/>
    </location>
</feature>
<feature type="compositionally biased region" description="Polar residues" evidence="11">
    <location>
        <begin position="11"/>
        <end position="20"/>
    </location>
</feature>
<dbReference type="PROSITE" id="PS50049">
    <property type="entry name" value="THD_2"/>
    <property type="match status" value="1"/>
</dbReference>
<keyword evidence="5" id="KW-0812">Transmembrane</keyword>
<evidence type="ECO:0000256" key="6">
    <source>
        <dbReference type="ARBA" id="ARBA00022968"/>
    </source>
</evidence>
<keyword evidence="7" id="KW-1133">Transmembrane helix</keyword>
<dbReference type="EMBL" id="BFAA01020045">
    <property type="protein sequence ID" value="GCB81203.1"/>
    <property type="molecule type" value="Genomic_DNA"/>
</dbReference>
<dbReference type="GO" id="GO:0006955">
    <property type="term" value="P:immune response"/>
    <property type="evidence" value="ECO:0007669"/>
    <property type="project" value="InterPro"/>
</dbReference>
<comment type="caution">
    <text evidence="13">The sequence shown here is derived from an EMBL/GenBank/DDBJ whole genome shotgun (WGS) entry which is preliminary data.</text>
</comment>
<proteinExistence type="inferred from homology"/>
<dbReference type="InterPro" id="IPR006052">
    <property type="entry name" value="TNF_dom"/>
</dbReference>
<evidence type="ECO:0000256" key="9">
    <source>
        <dbReference type="ARBA" id="ARBA00023157"/>
    </source>
</evidence>
<evidence type="ECO:0000313" key="14">
    <source>
        <dbReference type="Proteomes" id="UP000288216"/>
    </source>
</evidence>
<dbReference type="Gene3D" id="2.60.120.40">
    <property type="match status" value="1"/>
</dbReference>
<dbReference type="CDD" id="cd00184">
    <property type="entry name" value="TNF"/>
    <property type="match status" value="1"/>
</dbReference>
<keyword evidence="14" id="KW-1185">Reference proteome</keyword>
<dbReference type="GO" id="GO:0005125">
    <property type="term" value="F:cytokine activity"/>
    <property type="evidence" value="ECO:0007669"/>
    <property type="project" value="UniProtKB-KW"/>
</dbReference>
<dbReference type="InterPro" id="IPR006053">
    <property type="entry name" value="TNF"/>
</dbReference>
<dbReference type="InterPro" id="IPR008983">
    <property type="entry name" value="Tumour_necrosis_fac-like_dom"/>
</dbReference>
<dbReference type="GO" id="GO:0005164">
    <property type="term" value="F:tumor necrosis factor receptor binding"/>
    <property type="evidence" value="ECO:0007669"/>
    <property type="project" value="InterPro"/>
</dbReference>
<dbReference type="SMART" id="SM00207">
    <property type="entry name" value="TNF"/>
    <property type="match status" value="1"/>
</dbReference>
<dbReference type="Pfam" id="PF00229">
    <property type="entry name" value="TNF"/>
    <property type="match status" value="1"/>
</dbReference>
<evidence type="ECO:0000256" key="10">
    <source>
        <dbReference type="ARBA" id="ARBA00029751"/>
    </source>
</evidence>
<keyword evidence="9" id="KW-1015">Disulfide bond</keyword>
<dbReference type="Proteomes" id="UP000288216">
    <property type="component" value="Unassembled WGS sequence"/>
</dbReference>
<dbReference type="AlphaFoldDB" id="A0A401Q767"/>
<evidence type="ECO:0000256" key="8">
    <source>
        <dbReference type="ARBA" id="ARBA00023136"/>
    </source>
</evidence>
<reference evidence="13 14" key="1">
    <citation type="journal article" date="2018" name="Nat. Ecol. Evol.">
        <title>Shark genomes provide insights into elasmobranch evolution and the origin of vertebrates.</title>
        <authorList>
            <person name="Hara Y"/>
            <person name="Yamaguchi K"/>
            <person name="Onimaru K"/>
            <person name="Kadota M"/>
            <person name="Koyanagi M"/>
            <person name="Keeley SD"/>
            <person name="Tatsumi K"/>
            <person name="Tanaka K"/>
            <person name="Motone F"/>
            <person name="Kageyama Y"/>
            <person name="Nozu R"/>
            <person name="Adachi N"/>
            <person name="Nishimura O"/>
            <person name="Nakagawa R"/>
            <person name="Tanegashima C"/>
            <person name="Kiyatake I"/>
            <person name="Matsumoto R"/>
            <person name="Murakumo K"/>
            <person name="Nishida K"/>
            <person name="Terakita A"/>
            <person name="Kuratani S"/>
            <person name="Sato K"/>
            <person name="Hyodo S Kuraku.S."/>
        </authorList>
    </citation>
    <scope>NUCLEOTIDE SEQUENCE [LARGE SCALE GENOMIC DNA]</scope>
</reference>
<feature type="domain" description="THD" evidence="12">
    <location>
        <begin position="39"/>
        <end position="178"/>
    </location>
</feature>